<dbReference type="RefSeq" id="XP_028532977.1">
    <property type="nucleotide sequence ID" value="XM_028676494.1"/>
</dbReference>
<feature type="domain" description="PRP1 splicing factor N-terminal" evidence="5">
    <location>
        <begin position="58"/>
        <end position="187"/>
    </location>
</feature>
<keyword evidence="2" id="KW-0677">Repeat</keyword>
<dbReference type="KEGG" id="prel:PRELSG_0907200"/>
<keyword evidence="3" id="KW-0539">Nucleus</keyword>
<dbReference type="InterPro" id="IPR003107">
    <property type="entry name" value="HAT"/>
</dbReference>
<evidence type="ECO:0000256" key="1">
    <source>
        <dbReference type="ARBA" id="ARBA00004123"/>
    </source>
</evidence>
<dbReference type="VEuPathDB" id="PlasmoDB:PRELSG_0907200"/>
<feature type="region of interest" description="Disordered" evidence="4">
    <location>
        <begin position="1220"/>
        <end position="1271"/>
    </location>
</feature>
<dbReference type="PANTHER" id="PTHR11246:SF1">
    <property type="entry name" value="PRE-MRNA-PROCESSING FACTOR 6"/>
    <property type="match status" value="1"/>
</dbReference>
<dbReference type="Pfam" id="PF06424">
    <property type="entry name" value="PRP1_N"/>
    <property type="match status" value="1"/>
</dbReference>
<keyword evidence="7" id="KW-1185">Reference proteome</keyword>
<name>A0A1J1H4W5_PLARL</name>
<organism evidence="6 7">
    <name type="scientific">Plasmodium relictum</name>
    <dbReference type="NCBI Taxonomy" id="85471"/>
    <lineage>
        <taxon>Eukaryota</taxon>
        <taxon>Sar</taxon>
        <taxon>Alveolata</taxon>
        <taxon>Apicomplexa</taxon>
        <taxon>Aconoidasida</taxon>
        <taxon>Haemosporida</taxon>
        <taxon>Plasmodiidae</taxon>
        <taxon>Plasmodium</taxon>
        <taxon>Plasmodium (Haemamoeba)</taxon>
    </lineage>
</organism>
<dbReference type="GeneID" id="39736084"/>
<dbReference type="Proteomes" id="UP000220158">
    <property type="component" value="Chromosome 9"/>
</dbReference>
<dbReference type="GO" id="GO:0046540">
    <property type="term" value="C:U4/U6 x U5 tri-snRNP complex"/>
    <property type="evidence" value="ECO:0007669"/>
    <property type="project" value="TreeGrafter"/>
</dbReference>
<feature type="region of interest" description="Disordered" evidence="4">
    <location>
        <begin position="1296"/>
        <end position="1352"/>
    </location>
</feature>
<reference evidence="6 7" key="1">
    <citation type="submission" date="2015-04" db="EMBL/GenBank/DDBJ databases">
        <authorList>
            <consortium name="Pathogen Informatics"/>
        </authorList>
    </citation>
    <scope>NUCLEOTIDE SEQUENCE [LARGE SCALE GENOMIC DNA]</scope>
    <source>
        <strain evidence="6 7">SGS1</strain>
    </source>
</reference>
<dbReference type="GO" id="GO:0071013">
    <property type="term" value="C:catalytic step 2 spliceosome"/>
    <property type="evidence" value="ECO:0007669"/>
    <property type="project" value="TreeGrafter"/>
</dbReference>
<protein>
    <submittedName>
        <fullName evidence="6">Pre-mRNA-processing factor 6, putative</fullName>
    </submittedName>
</protein>
<dbReference type="SUPFAM" id="SSF48452">
    <property type="entry name" value="TPR-like"/>
    <property type="match status" value="5"/>
</dbReference>
<gene>
    <name evidence="6" type="primary">PRPF6</name>
    <name evidence="6" type="ORF">PRELSG_0907200</name>
</gene>
<sequence length="1352" mass="157159">MYDNINKDYLGNGILKSDPLNIKKDESINFSALKSDIKNNKNEMYNFNPIKIEPFGKPPVGYIPGKGRGVTGFSGGVSRDDTTDDKDKNDYSDFNYDEFHGYSESLFKDTEYDEEDKEADEIYENIDARMDIRRKSRRENKLKEEISKMRAQKPTIQEQFSDLKKNLANVTLEEWESIPSVFQYSSKQKQKKAPKNYLPPPDSLIISRINESNAHLNYNNSSSGLKTPLGLGYKTPLGLQTPLGLRTPLGAQTPIGLGFQTPFMKSSATLGYETPLYNRNPLKNNMVYSGLNTPFTLSGYNTPLNASNISGYNTPLLNNVNKLSLNDLGEARGTVLSVKLDELIDNVEGQTVIDPKGYLTNLNAKSLINDADVADINKARSLLKSVISTNPKHGPGWIAAARVEELSQRKDKAKEIIMKGCIECSKNEDVWLEAVRLEDKVSEAKIILAKAIKHIPTSVKLWLEACKKEKNTDDKRKVLRKAIECIPNSVRLWKEAISLENENNAYILLKRAVECIPQCIEMWIALARLCNYNEAQKVLNEARKKIPTSAEIWINASKLEEKQGNINMVDTIIKRCIENLSSKNVIFERDKWIKFAEECEKSNFPHTCESIIRNTMNIGVETLNKKSIYKQDAQNCINNKSFHTARVLYNEALKIFKTKKSLWLALANLELKYGKKESVDEVLQRAVHNCPHSSVLWLMLAKQKWLNNEIDKAREILAESFIHNQNTEVISLAAIKLERENNEFDRARFLLKKSRVQCNTPKIWMQSVQLERLLRNYKEAKYLVYEALKIHKYFDKLYMIAGQIELEFDKFNKENSVEDENKFVNSVNNSNNNTNEEIDINKYLDKKIDQDTYNENSYLNAQKIYEQGLKYCASSINLWICAIDLQIEKKNYTSARALVEKAKIKIKYLHSLSNNNHVLKNKEIIETSDLTFEEELSKNLDDIKNPNSTNNISNNKTDLEKNTTRSAYVKVIENYDLLWLKLIEIELCCNNKNMNPIISEALKECPSSGILWAKAIELENKNLQNSKSVSAFNNCGNNAYVVLTVAKLFWFNFKIHKARKWFYRVITLNPYFGDGWATFLAFEIDQQNEINQKDIINKCIKAEPNRGYMWNKITKRVENWRLKYPQKLYKYIKELFPDVLKKKISENIWEIITDENVNSQIGTNLGMKQRESEGKEIKNSDSDEKYFKVYIKDKEKEKEKIDIKDEDKEKEKEKIDIKDEDKEKEKEKIDTKDEDKEKEKEKIYTKDEDKEKEKEKIYTKDEDKEKEKEKIDIKDEDKEKIDIKDKNKKKIYTKDKDKKEVDEKDKNYILKKGEKDLKEQENKYKRNEKNNNKRKEKSYTSEFNQSDKRKKK</sequence>
<dbReference type="OrthoDB" id="440128at2759"/>
<accession>A0A1J1H4W5</accession>
<dbReference type="Gene3D" id="1.25.40.10">
    <property type="entry name" value="Tetratricopeptide repeat domain"/>
    <property type="match status" value="5"/>
</dbReference>
<evidence type="ECO:0000313" key="6">
    <source>
        <dbReference type="EMBL" id="CRG99972.1"/>
    </source>
</evidence>
<dbReference type="OMA" id="NIWEIIT"/>
<feature type="compositionally biased region" description="Basic and acidic residues" evidence="4">
    <location>
        <begin position="1296"/>
        <end position="1339"/>
    </location>
</feature>
<evidence type="ECO:0000256" key="2">
    <source>
        <dbReference type="ARBA" id="ARBA00022737"/>
    </source>
</evidence>
<dbReference type="InterPro" id="IPR045075">
    <property type="entry name" value="Syf1-like"/>
</dbReference>
<evidence type="ECO:0000259" key="5">
    <source>
        <dbReference type="Pfam" id="PF06424"/>
    </source>
</evidence>
<dbReference type="InterPro" id="IPR010491">
    <property type="entry name" value="PRP1_N"/>
</dbReference>
<evidence type="ECO:0000256" key="3">
    <source>
        <dbReference type="ARBA" id="ARBA00023242"/>
    </source>
</evidence>
<evidence type="ECO:0000313" key="7">
    <source>
        <dbReference type="Proteomes" id="UP000220158"/>
    </source>
</evidence>
<evidence type="ECO:0000256" key="4">
    <source>
        <dbReference type="SAM" id="MobiDB-lite"/>
    </source>
</evidence>
<proteinExistence type="predicted"/>
<dbReference type="InterPro" id="IPR011990">
    <property type="entry name" value="TPR-like_helical_dom_sf"/>
</dbReference>
<comment type="subcellular location">
    <subcellularLocation>
        <location evidence="1">Nucleus</location>
    </subcellularLocation>
</comment>
<dbReference type="SMART" id="SM00386">
    <property type="entry name" value="HAT"/>
    <property type="match status" value="12"/>
</dbReference>
<dbReference type="PANTHER" id="PTHR11246">
    <property type="entry name" value="PRE-MRNA SPLICING FACTOR"/>
    <property type="match status" value="1"/>
</dbReference>
<dbReference type="GO" id="GO:0000244">
    <property type="term" value="P:spliceosomal tri-snRNP complex assembly"/>
    <property type="evidence" value="ECO:0007669"/>
    <property type="project" value="TreeGrafter"/>
</dbReference>
<dbReference type="EMBL" id="LN835304">
    <property type="protein sequence ID" value="CRG99972.1"/>
    <property type="molecule type" value="Genomic_DNA"/>
</dbReference>